<evidence type="ECO:0000313" key="4">
    <source>
        <dbReference type="Proteomes" id="UP000315540"/>
    </source>
</evidence>
<reference evidence="3 4" key="1">
    <citation type="submission" date="2019-06" db="EMBL/GenBank/DDBJ databases">
        <authorList>
            <person name="Meng X."/>
        </authorList>
    </citation>
    <scope>NUCLEOTIDE SEQUENCE [LARGE SCALE GENOMIC DNA]</scope>
    <source>
        <strain evidence="3 4">M625</strain>
    </source>
</reference>
<dbReference type="InterPro" id="IPR041497">
    <property type="entry name" value="Thump-like"/>
</dbReference>
<evidence type="ECO:0000259" key="2">
    <source>
        <dbReference type="Pfam" id="PF22013"/>
    </source>
</evidence>
<dbReference type="Proteomes" id="UP000315540">
    <property type="component" value="Unassembled WGS sequence"/>
</dbReference>
<comment type="caution">
    <text evidence="3">The sequence shown here is derived from an EMBL/GenBank/DDBJ whole genome shotgun (WGS) entry which is preliminary data.</text>
</comment>
<organism evidence="3 4">
    <name type="scientific">Aquimarina algicola</name>
    <dbReference type="NCBI Taxonomy" id="2589995"/>
    <lineage>
        <taxon>Bacteria</taxon>
        <taxon>Pseudomonadati</taxon>
        <taxon>Bacteroidota</taxon>
        <taxon>Flavobacteriia</taxon>
        <taxon>Flavobacteriales</taxon>
        <taxon>Flavobacteriaceae</taxon>
        <taxon>Aquimarina</taxon>
    </lineage>
</organism>
<accession>A0A504JRE4</accession>
<keyword evidence="3" id="KW-0489">Methyltransferase</keyword>
<protein>
    <submittedName>
        <fullName evidence="3">Class I SAM-dependent methyltransferase</fullName>
    </submittedName>
</protein>
<keyword evidence="4" id="KW-1185">Reference proteome</keyword>
<evidence type="ECO:0000259" key="1">
    <source>
        <dbReference type="Pfam" id="PF18096"/>
    </source>
</evidence>
<dbReference type="Gene3D" id="1.10.10.1110">
    <property type="entry name" value="Methyltransferase PG1098, N-terminal domain"/>
    <property type="match status" value="1"/>
</dbReference>
<dbReference type="Gene3D" id="3.40.50.150">
    <property type="entry name" value="Vaccinia Virus protein VP39"/>
    <property type="match status" value="1"/>
</dbReference>
<dbReference type="RefSeq" id="WP_140589824.1">
    <property type="nucleotide sequence ID" value="NZ_VFWZ01000001.1"/>
</dbReference>
<dbReference type="OrthoDB" id="1000417at2"/>
<dbReference type="GO" id="GO:0032259">
    <property type="term" value="P:methylation"/>
    <property type="evidence" value="ECO:0007669"/>
    <property type="project" value="UniProtKB-KW"/>
</dbReference>
<dbReference type="Pfam" id="PF18096">
    <property type="entry name" value="Thump_like"/>
    <property type="match status" value="1"/>
</dbReference>
<name>A0A504JRE4_9FLAO</name>
<sequence length="394" mass="45519">MNQNILHTNIQKYIIDQSNSSEEISNIVLKGSPFDNISIQELAQQIQSRRKIRDKLPTWYAKENIYYPPLLNLEQTSSELTALYKSNIVSGKSLIDLTGGFGIDDYFFAKKMENVIHCEINKELSDIAQHNFTALQQNNIKTYADNGLEVLNDFDYIDWIYVDPSRRHESKGKVFFLEDSIPNIPENLDFLFSKSDQILIKTSPLLDIRSGIRSLQYVKEIHVLAIKNEVKELLWILNKREHQNVKIITINIQKSKQQQFAFWLEDETKQQVKLSPPQQFLYEPNAAILKSGGFLSIAKILNLNKLHLHSHLYTSDTIIDFPGRCFEIKAIYPYQKKALTKIGIDKANITTRNFPESVATLRKKLKIKDGGDTFLFFTTDNKNNKVMLLCNKIN</sequence>
<keyword evidence="3" id="KW-0808">Transferase</keyword>
<dbReference type="SUPFAM" id="SSF53335">
    <property type="entry name" value="S-adenosyl-L-methionine-dependent methyltransferases"/>
    <property type="match status" value="1"/>
</dbReference>
<dbReference type="Pfam" id="PF22013">
    <property type="entry name" value="PG_1098_Fer"/>
    <property type="match status" value="1"/>
</dbReference>
<dbReference type="GO" id="GO:0008168">
    <property type="term" value="F:methyltransferase activity"/>
    <property type="evidence" value="ECO:0007669"/>
    <property type="project" value="UniProtKB-KW"/>
</dbReference>
<dbReference type="InterPro" id="IPR029063">
    <property type="entry name" value="SAM-dependent_MTases_sf"/>
</dbReference>
<feature type="domain" description="PG-1098 ferredoxin-like" evidence="2">
    <location>
        <begin position="280"/>
        <end position="322"/>
    </location>
</feature>
<dbReference type="InterPro" id="IPR054168">
    <property type="entry name" value="PG_1098_Fer"/>
</dbReference>
<evidence type="ECO:0000313" key="3">
    <source>
        <dbReference type="EMBL" id="TPN89311.1"/>
    </source>
</evidence>
<proteinExistence type="predicted"/>
<feature type="domain" description="THUMP-like" evidence="1">
    <location>
        <begin position="323"/>
        <end position="392"/>
    </location>
</feature>
<gene>
    <name evidence="3" type="ORF">FHK87_03530</name>
</gene>
<dbReference type="EMBL" id="VFWZ01000001">
    <property type="protein sequence ID" value="TPN89311.1"/>
    <property type="molecule type" value="Genomic_DNA"/>
</dbReference>
<dbReference type="AlphaFoldDB" id="A0A504JRE4"/>